<evidence type="ECO:0000313" key="2">
    <source>
        <dbReference type="EMBL" id="KAF2638327.1"/>
    </source>
</evidence>
<feature type="region of interest" description="Disordered" evidence="1">
    <location>
        <begin position="90"/>
        <end position="156"/>
    </location>
</feature>
<feature type="compositionally biased region" description="Polar residues" evidence="1">
    <location>
        <begin position="1039"/>
        <end position="1048"/>
    </location>
</feature>
<feature type="region of interest" description="Disordered" evidence="1">
    <location>
        <begin position="999"/>
        <end position="1094"/>
    </location>
</feature>
<accession>A0A6A6RT08</accession>
<feature type="compositionally biased region" description="Pro residues" evidence="1">
    <location>
        <begin position="705"/>
        <end position="714"/>
    </location>
</feature>
<feature type="compositionally biased region" description="Low complexity" evidence="1">
    <location>
        <begin position="95"/>
        <end position="105"/>
    </location>
</feature>
<reference evidence="2" key="1">
    <citation type="journal article" date="2020" name="Stud. Mycol.">
        <title>101 Dothideomycetes genomes: a test case for predicting lifestyles and emergence of pathogens.</title>
        <authorList>
            <person name="Haridas S."/>
            <person name="Albert R."/>
            <person name="Binder M."/>
            <person name="Bloem J."/>
            <person name="Labutti K."/>
            <person name="Salamov A."/>
            <person name="Andreopoulos B."/>
            <person name="Baker S."/>
            <person name="Barry K."/>
            <person name="Bills G."/>
            <person name="Bluhm B."/>
            <person name="Cannon C."/>
            <person name="Castanera R."/>
            <person name="Culley D."/>
            <person name="Daum C."/>
            <person name="Ezra D."/>
            <person name="Gonzalez J."/>
            <person name="Henrissat B."/>
            <person name="Kuo A."/>
            <person name="Liang C."/>
            <person name="Lipzen A."/>
            <person name="Lutzoni F."/>
            <person name="Magnuson J."/>
            <person name="Mondo S."/>
            <person name="Nolan M."/>
            <person name="Ohm R."/>
            <person name="Pangilinan J."/>
            <person name="Park H.-J."/>
            <person name="Ramirez L."/>
            <person name="Alfaro M."/>
            <person name="Sun H."/>
            <person name="Tritt A."/>
            <person name="Yoshinaga Y."/>
            <person name="Zwiers L.-H."/>
            <person name="Turgeon B."/>
            <person name="Goodwin S."/>
            <person name="Spatafora J."/>
            <person name="Crous P."/>
            <person name="Grigoriev I."/>
        </authorList>
    </citation>
    <scope>NUCLEOTIDE SEQUENCE</scope>
    <source>
        <strain evidence="2">CBS 473.64</strain>
    </source>
</reference>
<feature type="compositionally biased region" description="Polar residues" evidence="1">
    <location>
        <begin position="523"/>
        <end position="537"/>
    </location>
</feature>
<name>A0A6A6RT08_9PLEO</name>
<feature type="compositionally biased region" description="Polar residues" evidence="1">
    <location>
        <begin position="999"/>
        <end position="1012"/>
    </location>
</feature>
<feature type="compositionally biased region" description="Polar residues" evidence="1">
    <location>
        <begin position="113"/>
        <end position="122"/>
    </location>
</feature>
<feature type="compositionally biased region" description="Low complexity" evidence="1">
    <location>
        <begin position="586"/>
        <end position="604"/>
    </location>
</feature>
<feature type="region of interest" description="Disordered" evidence="1">
    <location>
        <begin position="705"/>
        <end position="744"/>
    </location>
</feature>
<sequence>MPSLYSGGIRMHLATTPLADTITPSIEIKKGAQAGKQALEADHKLKSSVLLHEERVQFPGDEECFAMNWLGHAPFLQVLVGNDAWKAEEGAAGNGKSSQGPGSSGKKARSMRSESQSILSKENTPEADRRRLSAESTRSLRSAARMSTGNTPHETNAICSASHVHPHTPAPIVGPNPFQSNAEPFKAAHVNKLMPKALSLHVLLTQKSFFQGLHDDRPMHLKIEVFFNGQLTNCDMVHRQDLAVGAKSLHQIFAGTRVDFLLERPWVIVPPGQDVDGKVGQKTDTGSVEERWRHICDELMKESKERGLDENGEMPPSAEYLKELASMVIPNGVSDMQKPGGRKFGVVDVVVTVGLGKKITEGVRYAKKPTRLMDEKYSYEVDPEQEQTYMQAQQAGNNSSVENAGGVAMQIDGQDDHVENQDAEGSDDSDYEAMLPGWKSHASLPPAFRDSFTDRRIPFVLPTNPSSYSIPPSLAHALGPTLGPLSAAPRGTPTQKRAFSEFSVDMQRADAEERRQAQQQRQVYPSTYAPSSATHSFNTLNNPSLQFNLNQYDGFVNANPYKLPYQDMMVGLGSIGLQSNDFDVRSSSPFLQDSSSQIPSSQASKEAPVDTIEGTSRPFPPYDFTAPGMRPNQPRRVSFGQANVASFNPDAPPMGTLHSSSELPASGGIHQVGNAFDSSPLALHNLGFSAPLPHYVSPFMHPINRPPPGPPPPVGLFSATQKPKMSSQINAALRNERNPRSRPLVKRLIVTGKNKNVILDHQFKAPRHVPTTQGPAKGHQKSGTSQYSPARKSLGPPEFIKPSAPPPRRSSRGIAIETPPPTSPEKPDSSAASKVGVKKSNSVLENPIASRTTRSGSMLPVLAPKPPVRFVGTVSTRSADSKSTTDPVKRPSTRRGNLSVQGPKANPFLFDDPEEILRKKPTQAKSRSVSPAKLDCATSDSSKAASFIDDPEELLRKRRKISVSNSKSSMKIDLPTADGSGSVKQVEWREVDQFVCTNMTGTDSSPLSSVPSTPKADGLDGLDSANDVLSLPPEPLEWSSAQPSQKAITRSKLPPPEMPVTPRQQRMLARDQPTQPTPLATTNPAHTKPSHKPHPIIITTPSPTKPYLPPFTPSPLKKKYPAIQASPQNMTSPRRCEKLPRSPGRLITTDNPPLNRDCSIQYAVGKTMKAKVGVEAGVLRQIKSERQGLFGEERVLCGVRFFVAG</sequence>
<feature type="region of interest" description="Disordered" evidence="1">
    <location>
        <begin position="507"/>
        <end position="537"/>
    </location>
</feature>
<feature type="compositionally biased region" description="Basic and acidic residues" evidence="1">
    <location>
        <begin position="507"/>
        <end position="516"/>
    </location>
</feature>
<feature type="compositionally biased region" description="Polar residues" evidence="1">
    <location>
        <begin position="134"/>
        <end position="156"/>
    </location>
</feature>
<organism evidence="2 3">
    <name type="scientific">Massarina eburnea CBS 473.64</name>
    <dbReference type="NCBI Taxonomy" id="1395130"/>
    <lineage>
        <taxon>Eukaryota</taxon>
        <taxon>Fungi</taxon>
        <taxon>Dikarya</taxon>
        <taxon>Ascomycota</taxon>
        <taxon>Pezizomycotina</taxon>
        <taxon>Dothideomycetes</taxon>
        <taxon>Pleosporomycetidae</taxon>
        <taxon>Pleosporales</taxon>
        <taxon>Massarineae</taxon>
        <taxon>Massarinaceae</taxon>
        <taxon>Massarina</taxon>
    </lineage>
</organism>
<evidence type="ECO:0000256" key="1">
    <source>
        <dbReference type="SAM" id="MobiDB-lite"/>
    </source>
</evidence>
<dbReference type="EMBL" id="MU006790">
    <property type="protein sequence ID" value="KAF2638327.1"/>
    <property type="molecule type" value="Genomic_DNA"/>
</dbReference>
<protein>
    <submittedName>
        <fullName evidence="2">Uncharacterized protein</fullName>
    </submittedName>
</protein>
<feature type="compositionally biased region" description="Low complexity" evidence="1">
    <location>
        <begin position="829"/>
        <end position="843"/>
    </location>
</feature>
<evidence type="ECO:0000313" key="3">
    <source>
        <dbReference type="Proteomes" id="UP000799753"/>
    </source>
</evidence>
<feature type="region of interest" description="Disordered" evidence="1">
    <location>
        <begin position="759"/>
        <end position="910"/>
    </location>
</feature>
<feature type="compositionally biased region" description="Polar residues" evidence="1">
    <location>
        <begin position="873"/>
        <end position="886"/>
    </location>
</feature>
<gene>
    <name evidence="2" type="ORF">P280DRAFT_81515</name>
</gene>
<feature type="region of interest" description="Disordered" evidence="1">
    <location>
        <begin position="1125"/>
        <end position="1152"/>
    </location>
</feature>
<dbReference type="Proteomes" id="UP000799753">
    <property type="component" value="Unassembled WGS sequence"/>
</dbReference>
<feature type="compositionally biased region" description="Basic and acidic residues" evidence="1">
    <location>
        <begin position="123"/>
        <end position="133"/>
    </location>
</feature>
<feature type="compositionally biased region" description="Polar residues" evidence="1">
    <location>
        <begin position="1072"/>
        <end position="1085"/>
    </location>
</feature>
<keyword evidence="3" id="KW-1185">Reference proteome</keyword>
<dbReference type="AlphaFoldDB" id="A0A6A6RT08"/>
<feature type="region of interest" description="Disordered" evidence="1">
    <location>
        <begin position="586"/>
        <end position="618"/>
    </location>
</feature>
<dbReference type="OrthoDB" id="3556832at2759"/>
<proteinExistence type="predicted"/>
<feature type="compositionally biased region" description="Polar residues" evidence="1">
    <location>
        <begin position="718"/>
        <end position="730"/>
    </location>
</feature>